<evidence type="ECO:0000313" key="1">
    <source>
        <dbReference type="EMBL" id="GAA3121515.1"/>
    </source>
</evidence>
<gene>
    <name evidence="1" type="ORF">GCM10010466_10540</name>
</gene>
<name>A0ABP6MSW4_9ACTN</name>
<protein>
    <submittedName>
        <fullName evidence="1">Uncharacterized protein</fullName>
    </submittedName>
</protein>
<dbReference type="EMBL" id="BAAAUT010000006">
    <property type="protein sequence ID" value="GAA3121515.1"/>
    <property type="molecule type" value="Genomic_DNA"/>
</dbReference>
<reference evidence="2" key="1">
    <citation type="journal article" date="2019" name="Int. J. Syst. Evol. Microbiol.">
        <title>The Global Catalogue of Microorganisms (GCM) 10K type strain sequencing project: providing services to taxonomists for standard genome sequencing and annotation.</title>
        <authorList>
            <consortium name="The Broad Institute Genomics Platform"/>
            <consortium name="The Broad Institute Genome Sequencing Center for Infectious Disease"/>
            <person name="Wu L."/>
            <person name="Ma J."/>
        </authorList>
    </citation>
    <scope>NUCLEOTIDE SEQUENCE [LARGE SCALE GENOMIC DNA]</scope>
    <source>
        <strain evidence="2">JCM 9373</strain>
    </source>
</reference>
<dbReference type="Proteomes" id="UP001500320">
    <property type="component" value="Unassembled WGS sequence"/>
</dbReference>
<evidence type="ECO:0000313" key="2">
    <source>
        <dbReference type="Proteomes" id="UP001500320"/>
    </source>
</evidence>
<accession>A0ABP6MSW4</accession>
<dbReference type="RefSeq" id="WP_344856447.1">
    <property type="nucleotide sequence ID" value="NZ_BAAAUT010000006.1"/>
</dbReference>
<organism evidence="1 2">
    <name type="scientific">Planomonospora alba</name>
    <dbReference type="NCBI Taxonomy" id="161354"/>
    <lineage>
        <taxon>Bacteria</taxon>
        <taxon>Bacillati</taxon>
        <taxon>Actinomycetota</taxon>
        <taxon>Actinomycetes</taxon>
        <taxon>Streptosporangiales</taxon>
        <taxon>Streptosporangiaceae</taxon>
        <taxon>Planomonospora</taxon>
    </lineage>
</organism>
<keyword evidence="2" id="KW-1185">Reference proteome</keyword>
<proteinExistence type="predicted"/>
<comment type="caution">
    <text evidence="1">The sequence shown here is derived from an EMBL/GenBank/DDBJ whole genome shotgun (WGS) entry which is preliminary data.</text>
</comment>
<sequence>MGDPTFENLRASGGGASTALNIAYHLTLLTTALDHPDVLLPNLLIIDSPRKAIGKDRIQLIVSDNDIPAEFVTKRNTIVLTSERSAVPGVTNTGVGEGQRVEDL</sequence>